<evidence type="ECO:0000259" key="5">
    <source>
        <dbReference type="PROSITE" id="PS50109"/>
    </source>
</evidence>
<evidence type="ECO:0000259" key="6">
    <source>
        <dbReference type="PROSITE" id="PS50112"/>
    </source>
</evidence>
<dbReference type="InterPro" id="IPR035965">
    <property type="entry name" value="PAS-like_dom_sf"/>
</dbReference>
<evidence type="ECO:0000313" key="8">
    <source>
        <dbReference type="Proteomes" id="UP001549320"/>
    </source>
</evidence>
<feature type="domain" description="Histidine kinase" evidence="5">
    <location>
        <begin position="228"/>
        <end position="417"/>
    </location>
</feature>
<dbReference type="Pfam" id="PF07730">
    <property type="entry name" value="HisKA_3"/>
    <property type="match status" value="1"/>
</dbReference>
<dbReference type="RefSeq" id="WP_354444351.1">
    <property type="nucleotide sequence ID" value="NZ_JBEPSH010000005.1"/>
</dbReference>
<dbReference type="SUPFAM" id="SSF55785">
    <property type="entry name" value="PYP-like sensor domain (PAS domain)"/>
    <property type="match status" value="1"/>
</dbReference>
<dbReference type="EMBL" id="JBEPSH010000005">
    <property type="protein sequence ID" value="MET4577729.1"/>
    <property type="molecule type" value="Genomic_DNA"/>
</dbReference>
<comment type="caution">
    <text evidence="7">The sequence shown here is derived from an EMBL/GenBank/DDBJ whole genome shotgun (WGS) entry which is preliminary data.</text>
</comment>
<dbReference type="InterPro" id="IPR003594">
    <property type="entry name" value="HATPase_dom"/>
</dbReference>
<dbReference type="InterPro" id="IPR050482">
    <property type="entry name" value="Sensor_HK_TwoCompSys"/>
</dbReference>
<evidence type="ECO:0000256" key="3">
    <source>
        <dbReference type="ARBA" id="ARBA00023012"/>
    </source>
</evidence>
<feature type="transmembrane region" description="Helical" evidence="4">
    <location>
        <begin position="20"/>
        <end position="37"/>
    </location>
</feature>
<dbReference type="PROSITE" id="PS50112">
    <property type="entry name" value="PAS"/>
    <property type="match status" value="1"/>
</dbReference>
<dbReference type="Gene3D" id="3.30.450.20">
    <property type="entry name" value="PAS domain"/>
    <property type="match status" value="1"/>
</dbReference>
<gene>
    <name evidence="7" type="ORF">ABIE13_002840</name>
</gene>
<feature type="domain" description="PAS" evidence="6">
    <location>
        <begin position="81"/>
        <end position="126"/>
    </location>
</feature>
<dbReference type="Pfam" id="PF08448">
    <property type="entry name" value="PAS_4"/>
    <property type="match status" value="1"/>
</dbReference>
<dbReference type="InterPro" id="IPR005467">
    <property type="entry name" value="His_kinase_dom"/>
</dbReference>
<dbReference type="InterPro" id="IPR013656">
    <property type="entry name" value="PAS_4"/>
</dbReference>
<dbReference type="SMART" id="SM00387">
    <property type="entry name" value="HATPase_c"/>
    <property type="match status" value="1"/>
</dbReference>
<keyword evidence="1" id="KW-0808">Transferase</keyword>
<dbReference type="NCBIfam" id="TIGR00229">
    <property type="entry name" value="sensory_box"/>
    <property type="match status" value="1"/>
</dbReference>
<keyword evidence="4" id="KW-0812">Transmembrane</keyword>
<dbReference type="PANTHER" id="PTHR24421">
    <property type="entry name" value="NITRATE/NITRITE SENSOR PROTEIN NARX-RELATED"/>
    <property type="match status" value="1"/>
</dbReference>
<dbReference type="InterPro" id="IPR000014">
    <property type="entry name" value="PAS"/>
</dbReference>
<evidence type="ECO:0000313" key="7">
    <source>
        <dbReference type="EMBL" id="MET4577729.1"/>
    </source>
</evidence>
<keyword evidence="4" id="KW-0472">Membrane</keyword>
<dbReference type="InterPro" id="IPR036890">
    <property type="entry name" value="HATPase_C_sf"/>
</dbReference>
<accession>A0ABV2Q9K5</accession>
<evidence type="ECO:0000256" key="4">
    <source>
        <dbReference type="SAM" id="Phobius"/>
    </source>
</evidence>
<evidence type="ECO:0000256" key="1">
    <source>
        <dbReference type="ARBA" id="ARBA00022679"/>
    </source>
</evidence>
<dbReference type="SUPFAM" id="SSF55874">
    <property type="entry name" value="ATPase domain of HSP90 chaperone/DNA topoisomerase II/histidine kinase"/>
    <property type="match status" value="1"/>
</dbReference>
<proteinExistence type="predicted"/>
<dbReference type="Proteomes" id="UP001549320">
    <property type="component" value="Unassembled WGS sequence"/>
</dbReference>
<dbReference type="InterPro" id="IPR011712">
    <property type="entry name" value="Sig_transdc_His_kin_sub3_dim/P"/>
</dbReference>
<dbReference type="PROSITE" id="PS50109">
    <property type="entry name" value="HIS_KIN"/>
    <property type="match status" value="1"/>
</dbReference>
<keyword evidence="3" id="KW-0902">Two-component regulatory system</keyword>
<organism evidence="7 8">
    <name type="scientific">Ottowia thiooxydans</name>
    <dbReference type="NCBI Taxonomy" id="219182"/>
    <lineage>
        <taxon>Bacteria</taxon>
        <taxon>Pseudomonadati</taxon>
        <taxon>Pseudomonadota</taxon>
        <taxon>Betaproteobacteria</taxon>
        <taxon>Burkholderiales</taxon>
        <taxon>Comamonadaceae</taxon>
        <taxon>Ottowia</taxon>
    </lineage>
</organism>
<dbReference type="CDD" id="cd16917">
    <property type="entry name" value="HATPase_UhpB-NarQ-NarX-like"/>
    <property type="match status" value="1"/>
</dbReference>
<keyword evidence="8" id="KW-1185">Reference proteome</keyword>
<feature type="transmembrane region" description="Helical" evidence="4">
    <location>
        <begin position="43"/>
        <end position="65"/>
    </location>
</feature>
<dbReference type="Gene3D" id="3.30.565.10">
    <property type="entry name" value="Histidine kinase-like ATPase, C-terminal domain"/>
    <property type="match status" value="1"/>
</dbReference>
<keyword evidence="2" id="KW-0418">Kinase</keyword>
<evidence type="ECO:0000256" key="2">
    <source>
        <dbReference type="ARBA" id="ARBA00022777"/>
    </source>
</evidence>
<sequence length="422" mass="45990">MSLFPHVGDAVPNRWRSMAVILAVLASLTLLAAVYVASSPQSLPGLLMVVALAAVSCGMAWLMAWRYAARDRAGRLALDGADARLAGLLDSAMDAIITVDSEQNVILYNKVAEKIFGWPTREMLGQPLTRLIPRRHQGAHGEQVRSFGQTGITSRRMGDGTVLYGLRADGEEFPLEASISQLDTAQGKLYTVILRDVTERVRANEELTAFASAAHAIRESEKTRIARELHDELAQSLTAIKMDITWIREAMPADAVRAKLDDMLGLLDTTVAATRRIASDLRPLLLDDLGLVPAIQWLTHNFTQRHSVACRLSLDEEVELAEPYATAVFRIVQESLVNVAKHAGASWVEVHIERTIEGVTLEVADDGAGFATDAPRKPSSLGLMGLRERARLLRGTVDIDSAPGQGTRIRVVIPMPETGDIP</sequence>
<reference evidence="7 8" key="1">
    <citation type="submission" date="2024-06" db="EMBL/GenBank/DDBJ databases">
        <title>Sorghum-associated microbial communities from plants grown in Nebraska, USA.</title>
        <authorList>
            <person name="Schachtman D."/>
        </authorList>
    </citation>
    <scope>NUCLEOTIDE SEQUENCE [LARGE SCALE GENOMIC DNA]</scope>
    <source>
        <strain evidence="7 8">2709</strain>
    </source>
</reference>
<dbReference type="CDD" id="cd00130">
    <property type="entry name" value="PAS"/>
    <property type="match status" value="1"/>
</dbReference>
<protein>
    <submittedName>
        <fullName evidence="7">PAS domain S-box-containing protein</fullName>
    </submittedName>
</protein>
<name>A0ABV2Q9K5_9BURK</name>
<dbReference type="PANTHER" id="PTHR24421:SF59">
    <property type="entry name" value="OXYGEN SENSOR HISTIDINE KINASE NREB"/>
    <property type="match status" value="1"/>
</dbReference>
<dbReference type="Pfam" id="PF02518">
    <property type="entry name" value="HATPase_c"/>
    <property type="match status" value="1"/>
</dbReference>
<dbReference type="SMART" id="SM00091">
    <property type="entry name" value="PAS"/>
    <property type="match status" value="1"/>
</dbReference>
<dbReference type="Gene3D" id="1.20.5.1930">
    <property type="match status" value="1"/>
</dbReference>
<keyword evidence="4" id="KW-1133">Transmembrane helix</keyword>